<organism evidence="1">
    <name type="scientific">bioreactor metagenome</name>
    <dbReference type="NCBI Taxonomy" id="1076179"/>
    <lineage>
        <taxon>unclassified sequences</taxon>
        <taxon>metagenomes</taxon>
        <taxon>ecological metagenomes</taxon>
    </lineage>
</organism>
<reference evidence="1" key="1">
    <citation type="submission" date="2019-08" db="EMBL/GenBank/DDBJ databases">
        <authorList>
            <person name="Kucharzyk K."/>
            <person name="Murdoch R.W."/>
            <person name="Higgins S."/>
            <person name="Loffler F."/>
        </authorList>
    </citation>
    <scope>NUCLEOTIDE SEQUENCE</scope>
</reference>
<sequence>MIFDIVRRFDGSRCRENKSGMNQRVVINNFYDGIIFQTNNCQSSVWCGQYGYQRVELMRRREWEMRDFLCFQIKFPQAGSKNFSIVILCCEAGKSTLMENTKRDLRRKIHKIFICASRMNHAIALIGLLFYKKNDPEGKKQNDD</sequence>
<gene>
    <name evidence="1" type="ORF">SDC9_49173</name>
</gene>
<name>A0A644WGB8_9ZZZZ</name>
<comment type="caution">
    <text evidence="1">The sequence shown here is derived from an EMBL/GenBank/DDBJ whole genome shotgun (WGS) entry which is preliminary data.</text>
</comment>
<evidence type="ECO:0000313" key="1">
    <source>
        <dbReference type="EMBL" id="MPM02915.1"/>
    </source>
</evidence>
<dbReference type="AlphaFoldDB" id="A0A644WGB8"/>
<accession>A0A644WGB8</accession>
<dbReference type="EMBL" id="VSSQ01000908">
    <property type="protein sequence ID" value="MPM02915.1"/>
    <property type="molecule type" value="Genomic_DNA"/>
</dbReference>
<proteinExistence type="predicted"/>
<protein>
    <submittedName>
        <fullName evidence="1">Uncharacterized protein</fullName>
    </submittedName>
</protein>